<dbReference type="OrthoDB" id="1494598at2"/>
<gene>
    <name evidence="1" type="ORF">A1332_01435</name>
</gene>
<protein>
    <recommendedName>
        <fullName evidence="3">GIY-YIG domain-containing protein</fullName>
    </recommendedName>
</protein>
<dbReference type="EMBL" id="LUUG01000060">
    <property type="protein sequence ID" value="OAI06196.1"/>
    <property type="molecule type" value="Genomic_DNA"/>
</dbReference>
<dbReference type="RefSeq" id="WP_064008155.1">
    <property type="nucleotide sequence ID" value="NZ_LUUG01000060.1"/>
</dbReference>
<organism evidence="1 2">
    <name type="scientific">Methylomonas methanica</name>
    <dbReference type="NCBI Taxonomy" id="421"/>
    <lineage>
        <taxon>Bacteria</taxon>
        <taxon>Pseudomonadati</taxon>
        <taxon>Pseudomonadota</taxon>
        <taxon>Gammaproteobacteria</taxon>
        <taxon>Methylococcales</taxon>
        <taxon>Methylococcaceae</taxon>
        <taxon>Methylomonas</taxon>
    </lineage>
</organism>
<evidence type="ECO:0008006" key="3">
    <source>
        <dbReference type="Google" id="ProtNLM"/>
    </source>
</evidence>
<accession>A0A177MK75</accession>
<name>A0A177MK75_METMH</name>
<evidence type="ECO:0000313" key="1">
    <source>
        <dbReference type="EMBL" id="OAI06196.1"/>
    </source>
</evidence>
<dbReference type="AlphaFoldDB" id="A0A177MK75"/>
<proteinExistence type="predicted"/>
<sequence>MATRDILDFLAPEYTSFNSTSDKMYLKIATRGISITPRWWKEYSVYLNKLKFDWKEVKYTELANALDRNPSLASKTGVYIFVIKPDLQIASLPAYVFYVGIAGESGSGRPLRERLKQYIQISGIKKRPKVVTALEYYYDVTTIFFSEFDDTSNLEEIEEWLHAFYMPWANERDFPVKIKEARKCYT</sequence>
<reference evidence="1 2" key="1">
    <citation type="submission" date="2016-03" db="EMBL/GenBank/DDBJ databases">
        <authorList>
            <person name="Ploux O."/>
        </authorList>
    </citation>
    <scope>NUCLEOTIDE SEQUENCE [LARGE SCALE GENOMIC DNA]</scope>
    <source>
        <strain evidence="1 2">R-45363</strain>
    </source>
</reference>
<comment type="caution">
    <text evidence="1">The sequence shown here is derived from an EMBL/GenBank/DDBJ whole genome shotgun (WGS) entry which is preliminary data.</text>
</comment>
<evidence type="ECO:0000313" key="2">
    <source>
        <dbReference type="Proteomes" id="UP000078090"/>
    </source>
</evidence>
<dbReference type="Proteomes" id="UP000078090">
    <property type="component" value="Unassembled WGS sequence"/>
</dbReference>